<evidence type="ECO:0000313" key="3">
    <source>
        <dbReference type="Proteomes" id="UP000001396"/>
    </source>
</evidence>
<keyword evidence="1" id="KW-1133">Transmembrane helix</keyword>
<dbReference type="PANTHER" id="PTHR31318">
    <property type="entry name" value="EXPRESSED PROTEIN-RELATED"/>
    <property type="match status" value="1"/>
</dbReference>
<dbReference type="SUPFAM" id="SSF51126">
    <property type="entry name" value="Pectin lyase-like"/>
    <property type="match status" value="2"/>
</dbReference>
<reference evidence="2 3" key="1">
    <citation type="journal article" date="2011" name="Genome Res.">
        <title>Phylogeny-wide analysis of social amoeba genomes highlights ancient origins for complex intercellular communication.</title>
        <authorList>
            <person name="Heidel A.J."/>
            <person name="Lawal H.M."/>
            <person name="Felder M."/>
            <person name="Schilde C."/>
            <person name="Helps N.R."/>
            <person name="Tunggal B."/>
            <person name="Rivero F."/>
            <person name="John U."/>
            <person name="Schleicher M."/>
            <person name="Eichinger L."/>
            <person name="Platzer M."/>
            <person name="Noegel A.A."/>
            <person name="Schaap P."/>
            <person name="Gloeckner G."/>
        </authorList>
    </citation>
    <scope>NUCLEOTIDE SEQUENCE [LARGE SCALE GENOMIC DNA]</scope>
    <source>
        <strain evidence="3">ATCC 26659 / Pp 5 / PN500</strain>
    </source>
</reference>
<dbReference type="AlphaFoldDB" id="D3BQ98"/>
<proteinExistence type="predicted"/>
<organism evidence="2 3">
    <name type="scientific">Heterostelium pallidum (strain ATCC 26659 / Pp 5 / PN500)</name>
    <name type="common">Cellular slime mold</name>
    <name type="synonym">Polysphondylium pallidum</name>
    <dbReference type="NCBI Taxonomy" id="670386"/>
    <lineage>
        <taxon>Eukaryota</taxon>
        <taxon>Amoebozoa</taxon>
        <taxon>Evosea</taxon>
        <taxon>Eumycetozoa</taxon>
        <taxon>Dictyostelia</taxon>
        <taxon>Acytosteliales</taxon>
        <taxon>Acytosteliaceae</taxon>
        <taxon>Heterostelium</taxon>
    </lineage>
</organism>
<evidence type="ECO:0000256" key="1">
    <source>
        <dbReference type="SAM" id="Phobius"/>
    </source>
</evidence>
<dbReference type="CDD" id="cd12087">
    <property type="entry name" value="TM_EGFR-like"/>
    <property type="match status" value="1"/>
</dbReference>
<protein>
    <recommendedName>
        <fullName evidence="4">Right handed beta helix domain-containing protein</fullName>
    </recommendedName>
</protein>
<dbReference type="OMA" id="ECHREEA"/>
<sequence length="475" mass="50032">MPCGDTTQNACLDILTALSVYKNSNNSDSLVLLLAGGVYSGPNNTDISLSNITLTIKSANPNSQATIDMKSEAGFIIIADTPVPTTTMLTISYMTVTNSLGAAVTINISNVYTNVVMDNVIATNNNNNNGGVFNVQTSGHSSATTSVVISNSVLNNNTATNSGAVYYTSTPGNLTIVNSVINNNIAGKTGILYIIFSGLYLNNVTMSGNIASSTLMAIANVADTATINGLTYANNNLRNSGGSHIKSIESDVLITSSTFSGNNGGSIIQYKLSSLFYGRLLNINNCKFNQNIGSSVGVLYMDSGAVLNLNNSVFTNNFANDYGGALYLSGSYSAKVSNTLFNNTNVGDDGVGSTVYSSGVSSGLIFTNVTFNTTSNVTTPFYCSMSKLTFNNIKTNAKTFLSCASEDSCTVSGTSDAYSCKDEPADSNDHKKKGLTNGQVAGIVIGVILGIAFVIIIVYIAYKRHHNHHKYRSYH</sequence>
<evidence type="ECO:0008006" key="4">
    <source>
        <dbReference type="Google" id="ProtNLM"/>
    </source>
</evidence>
<gene>
    <name evidence="2" type="ORF">PPL_10081</name>
</gene>
<dbReference type="RefSeq" id="XP_020428450.1">
    <property type="nucleotide sequence ID" value="XM_020580865.1"/>
</dbReference>
<dbReference type="GeneID" id="31365552"/>
<comment type="caution">
    <text evidence="2">The sequence shown here is derived from an EMBL/GenBank/DDBJ whole genome shotgun (WGS) entry which is preliminary data.</text>
</comment>
<dbReference type="InParanoid" id="D3BQ98"/>
<feature type="transmembrane region" description="Helical" evidence="1">
    <location>
        <begin position="440"/>
        <end position="462"/>
    </location>
</feature>
<dbReference type="PANTHER" id="PTHR31318:SF1">
    <property type="entry name" value="POLYMORPHIC MEMBRANE PROTEIN REPEAT-CONTAINING PROTEIN-RELATED"/>
    <property type="match status" value="1"/>
</dbReference>
<name>D3BQ98_HETP5</name>
<dbReference type="InterPro" id="IPR011050">
    <property type="entry name" value="Pectin_lyase_fold/virulence"/>
</dbReference>
<accession>D3BQ98</accession>
<dbReference type="EMBL" id="ADBJ01000047">
    <property type="protein sequence ID" value="EFA76318.1"/>
    <property type="molecule type" value="Genomic_DNA"/>
</dbReference>
<keyword evidence="1" id="KW-0812">Transmembrane</keyword>
<keyword evidence="3" id="KW-1185">Reference proteome</keyword>
<evidence type="ECO:0000313" key="2">
    <source>
        <dbReference type="EMBL" id="EFA76318.1"/>
    </source>
</evidence>
<dbReference type="FunCoup" id="D3BQ98">
    <property type="interactions" value="10"/>
</dbReference>
<keyword evidence="1" id="KW-0472">Membrane</keyword>
<dbReference type="Proteomes" id="UP000001396">
    <property type="component" value="Unassembled WGS sequence"/>
</dbReference>